<evidence type="ECO:0000313" key="1">
    <source>
        <dbReference type="EMBL" id="AJD82794.1"/>
    </source>
</evidence>
<dbReference type="KEGG" id="vg:26623437"/>
<dbReference type="GeneID" id="26623437"/>
<sequence length="108" mass="11898">MATGLRVRDPNSGRIVMDTSYRAGRVLDTIFFTANSGNSFNAGLSQGELFYRIGATNNTAVYPDTNILAQLNSLSVYKSGQYIYWSIGWGPNQALPPGYVWALMFGVY</sequence>
<accession>A0A0B5A4A2</accession>
<proteinExistence type="predicted"/>
<keyword evidence="2" id="KW-1185">Reference proteome</keyword>
<reference evidence="1 2" key="1">
    <citation type="submission" date="2014-11" db="EMBL/GenBank/DDBJ databases">
        <title>Characterization and genome comparisons of three Achromobacter phages of the Siphoviridae family.</title>
        <authorList>
            <person name="Dreiseikelmann B."/>
            <person name="Bunk B."/>
            <person name="Rohde M."/>
            <person name="Wittmann J."/>
        </authorList>
    </citation>
    <scope>NUCLEOTIDE SEQUENCE [LARGE SCALE GENOMIC DNA]</scope>
</reference>
<dbReference type="Proteomes" id="UP000031727">
    <property type="component" value="Segment"/>
</dbReference>
<dbReference type="RefSeq" id="YP_009196213.1">
    <property type="nucleotide sequence ID" value="NC_028768.1"/>
</dbReference>
<protein>
    <submittedName>
        <fullName evidence="1">Uncharacterized protein</fullName>
    </submittedName>
</protein>
<dbReference type="EMBL" id="KP202969">
    <property type="protein sequence ID" value="AJD82794.1"/>
    <property type="molecule type" value="Genomic_DNA"/>
</dbReference>
<gene>
    <name evidence="1" type="ORF">JWX_00028</name>
</gene>
<name>A0A0B5A4A2_9CAUD</name>
<organism evidence="1 2">
    <name type="scientific">Achromobacter phage JWX</name>
    <dbReference type="NCBI Taxonomy" id="1589746"/>
    <lineage>
        <taxon>Viruses</taxon>
        <taxon>Duplodnaviria</taxon>
        <taxon>Heunggongvirae</taxon>
        <taxon>Uroviricota</taxon>
        <taxon>Caudoviricetes</taxon>
        <taxon>Steinhofvirus</taxon>
        <taxon>Steinhofvirus JWX</taxon>
    </lineage>
</organism>
<evidence type="ECO:0000313" key="2">
    <source>
        <dbReference type="Proteomes" id="UP000031727"/>
    </source>
</evidence>